<evidence type="ECO:0000313" key="2">
    <source>
        <dbReference type="Proteomes" id="UP000177960"/>
    </source>
</evidence>
<proteinExistence type="predicted"/>
<organism evidence="1 2">
    <name type="scientific">Candidatus Harrisonbacteria bacterium RIFCSPHIGHO2_02_FULL_42_16</name>
    <dbReference type="NCBI Taxonomy" id="1798404"/>
    <lineage>
        <taxon>Bacteria</taxon>
        <taxon>Candidatus Harrisoniibacteriota</taxon>
    </lineage>
</organism>
<name>A0A1G1ZHJ9_9BACT</name>
<evidence type="ECO:0000313" key="1">
    <source>
        <dbReference type="EMBL" id="OGY64005.1"/>
    </source>
</evidence>
<accession>A0A1G1ZHJ9</accession>
<dbReference type="AlphaFoldDB" id="A0A1G1ZHJ9"/>
<comment type="caution">
    <text evidence="1">The sequence shown here is derived from an EMBL/GenBank/DDBJ whole genome shotgun (WGS) entry which is preliminary data.</text>
</comment>
<reference evidence="1 2" key="1">
    <citation type="journal article" date="2016" name="Nat. Commun.">
        <title>Thousands of microbial genomes shed light on interconnected biogeochemical processes in an aquifer system.</title>
        <authorList>
            <person name="Anantharaman K."/>
            <person name="Brown C.T."/>
            <person name="Hug L.A."/>
            <person name="Sharon I."/>
            <person name="Castelle C.J."/>
            <person name="Probst A.J."/>
            <person name="Thomas B.C."/>
            <person name="Singh A."/>
            <person name="Wilkins M.J."/>
            <person name="Karaoz U."/>
            <person name="Brodie E.L."/>
            <person name="Williams K.H."/>
            <person name="Hubbard S.S."/>
            <person name="Banfield J.F."/>
        </authorList>
    </citation>
    <scope>NUCLEOTIDE SEQUENCE [LARGE SCALE GENOMIC DNA]</scope>
</reference>
<dbReference type="STRING" id="1798404.A3B92_04210"/>
<protein>
    <submittedName>
        <fullName evidence="1">Uncharacterized protein</fullName>
    </submittedName>
</protein>
<gene>
    <name evidence="1" type="ORF">A3B92_04210</name>
</gene>
<dbReference type="EMBL" id="MHJG01000011">
    <property type="protein sequence ID" value="OGY64005.1"/>
    <property type="molecule type" value="Genomic_DNA"/>
</dbReference>
<sequence length="223" mass="25351">MPEQAAVKKTPQWFQSIIAKTLKVGLKTKVLTENLSGISLDPKFGIKEEEKIDSLTKNWEKTGYAFVRHPATTNDVNLFENLLLNPDAAQPLTITFGTLPTELKINQQLNFRQSPGPEAPGLAFGRFTMFESRPEKPEPFYIRKDPSEGEKYLNLDCFSKSPAWNPLFVKYHLSVVPSLQKNEYGYLRIDVAKNENQEIVVTTSHANELDIPEFLKTAKTFPY</sequence>
<dbReference type="Proteomes" id="UP000177960">
    <property type="component" value="Unassembled WGS sequence"/>
</dbReference>